<evidence type="ECO:0000313" key="2">
    <source>
        <dbReference type="EMBL" id="MDD7963116.1"/>
    </source>
</evidence>
<feature type="transmembrane region" description="Helical" evidence="1">
    <location>
        <begin position="42"/>
        <end position="63"/>
    </location>
</feature>
<feature type="transmembrane region" description="Helical" evidence="1">
    <location>
        <begin position="69"/>
        <end position="94"/>
    </location>
</feature>
<sequence length="231" mass="24364">MDDTTLRTVTLAGVGALVLAGGGFGVRRVWRQPGLRTTQRWAGVLGVAPFTLFLGAGLIYLALPSGPVTAWAMSVGVLTLAVATPGGFIALAIARRLEAEPAKMRDAELGIPTQPTPVPFLSWPFWTITFTGAFVLLFAATPWVVLAITPGPLASDSSAPWDPSTTSGLILLTAIVSLAISAVVGLAVSATRWRLRRLAMSRHAALVTGIEEQRRAAYEDGYAAGSRRLED</sequence>
<feature type="transmembrane region" description="Helical" evidence="1">
    <location>
        <begin position="6"/>
        <end position="30"/>
    </location>
</feature>
<gene>
    <name evidence="2" type="ORF">PUW80_12240</name>
</gene>
<comment type="caution">
    <text evidence="2">The sequence shown here is derived from an EMBL/GenBank/DDBJ whole genome shotgun (WGS) entry which is preliminary data.</text>
</comment>
<dbReference type="EMBL" id="JAQZCI010000003">
    <property type="protein sequence ID" value="MDD7963116.1"/>
    <property type="molecule type" value="Genomic_DNA"/>
</dbReference>
<feature type="transmembrane region" description="Helical" evidence="1">
    <location>
        <begin position="168"/>
        <end position="190"/>
    </location>
</feature>
<keyword evidence="1" id="KW-0812">Transmembrane</keyword>
<evidence type="ECO:0000256" key="1">
    <source>
        <dbReference type="SAM" id="Phobius"/>
    </source>
</evidence>
<name>A0ABT5SJV3_9MICO</name>
<keyword evidence="1" id="KW-0472">Membrane</keyword>
<dbReference type="RefSeq" id="WP_274264799.1">
    <property type="nucleotide sequence ID" value="NZ_JAQZCI010000003.1"/>
</dbReference>
<dbReference type="Proteomes" id="UP001218170">
    <property type="component" value="Unassembled WGS sequence"/>
</dbReference>
<reference evidence="2 3" key="1">
    <citation type="submission" date="2023-02" db="EMBL/GenBank/DDBJ databases">
        <title>Study of novel species of the Microbacterium genus.</title>
        <authorList>
            <person name="Arroyo-Herrera I."/>
            <person name="Roman-Ponce B."/>
            <person name="Vasquez-Murrieta M.S."/>
        </authorList>
    </citation>
    <scope>NUCLEOTIDE SEQUENCE [LARGE SCALE GENOMIC DNA]</scope>
    <source>
        <strain evidence="2 3">NE1TT3</strain>
    </source>
</reference>
<accession>A0ABT5SJV3</accession>
<feature type="transmembrane region" description="Helical" evidence="1">
    <location>
        <begin position="125"/>
        <end position="148"/>
    </location>
</feature>
<organism evidence="2 3">
    <name type="scientific">Microbacterium thalli</name>
    <dbReference type="NCBI Taxonomy" id="3027921"/>
    <lineage>
        <taxon>Bacteria</taxon>
        <taxon>Bacillati</taxon>
        <taxon>Actinomycetota</taxon>
        <taxon>Actinomycetes</taxon>
        <taxon>Micrococcales</taxon>
        <taxon>Microbacteriaceae</taxon>
        <taxon>Microbacterium</taxon>
    </lineage>
</organism>
<evidence type="ECO:0000313" key="3">
    <source>
        <dbReference type="Proteomes" id="UP001218170"/>
    </source>
</evidence>
<keyword evidence="3" id="KW-1185">Reference proteome</keyword>
<proteinExistence type="predicted"/>
<keyword evidence="1" id="KW-1133">Transmembrane helix</keyword>
<protein>
    <submittedName>
        <fullName evidence="2">Uncharacterized protein</fullName>
    </submittedName>
</protein>